<protein>
    <submittedName>
        <fullName evidence="8">2OG-Fe(II) oxygenase</fullName>
    </submittedName>
</protein>
<keyword evidence="3" id="KW-0847">Vitamin C</keyword>
<evidence type="ECO:0000259" key="7">
    <source>
        <dbReference type="PROSITE" id="PS51471"/>
    </source>
</evidence>
<dbReference type="InterPro" id="IPR044862">
    <property type="entry name" value="Pro_4_hyd_alph_FE2OG_OXY"/>
</dbReference>
<evidence type="ECO:0000256" key="5">
    <source>
        <dbReference type="ARBA" id="ARBA00023002"/>
    </source>
</evidence>
<dbReference type="Pfam" id="PF13640">
    <property type="entry name" value="2OG-FeII_Oxy_3"/>
    <property type="match status" value="1"/>
</dbReference>
<dbReference type="EMBL" id="JAEVLS010000001">
    <property type="protein sequence ID" value="MBM0103206.1"/>
    <property type="molecule type" value="Genomic_DNA"/>
</dbReference>
<dbReference type="PANTHER" id="PTHR10869">
    <property type="entry name" value="PROLYL 4-HYDROXYLASE ALPHA SUBUNIT"/>
    <property type="match status" value="1"/>
</dbReference>
<feature type="domain" description="Fe2OG dioxygenase" evidence="7">
    <location>
        <begin position="97"/>
        <end position="200"/>
    </location>
</feature>
<reference evidence="8 9" key="1">
    <citation type="journal article" date="2021" name="Int. J. Syst. Evol. Microbiol.">
        <title>Steroidobacter gossypii sp. nov., isolated from soil of cotton cropping field.</title>
        <authorList>
            <person name="Huang R."/>
            <person name="Yang S."/>
            <person name="Zhen C."/>
            <person name="Liu W."/>
        </authorList>
    </citation>
    <scope>NUCLEOTIDE SEQUENCE [LARGE SCALE GENOMIC DNA]</scope>
    <source>
        <strain evidence="8 9">S1-65</strain>
    </source>
</reference>
<accession>A0ABS1WQG3</accession>
<dbReference type="PANTHER" id="PTHR10869:SF246">
    <property type="entry name" value="TRANSMEMBRANE PROLYL 4-HYDROXYLASE"/>
    <property type="match status" value="1"/>
</dbReference>
<keyword evidence="2" id="KW-0479">Metal-binding</keyword>
<dbReference type="PROSITE" id="PS51471">
    <property type="entry name" value="FE2OG_OXY"/>
    <property type="match status" value="1"/>
</dbReference>
<evidence type="ECO:0000256" key="1">
    <source>
        <dbReference type="ARBA" id="ARBA00001961"/>
    </source>
</evidence>
<keyword evidence="5" id="KW-0560">Oxidoreductase</keyword>
<comment type="cofactor">
    <cofactor evidence="1">
        <name>L-ascorbate</name>
        <dbReference type="ChEBI" id="CHEBI:38290"/>
    </cofactor>
</comment>
<evidence type="ECO:0000256" key="6">
    <source>
        <dbReference type="ARBA" id="ARBA00023004"/>
    </source>
</evidence>
<dbReference type="SMART" id="SM00702">
    <property type="entry name" value="P4Hc"/>
    <property type="match status" value="1"/>
</dbReference>
<dbReference type="Gene3D" id="2.60.120.620">
    <property type="entry name" value="q2cbj1_9rhob like domain"/>
    <property type="match status" value="1"/>
</dbReference>
<sequence length="245" mass="27719">MSSNKQLLDGVLIQRGAIGSEDLAVLSDFVHSAVKVESPVSNFESEDTGEVEWVVNKQIRDTQQLRLTKAIEKKLRALDDKSIASFINPFYKVEVGEREPSQILHYGVGGHYIPHVDAETLYKDDIGLELWEKTLDRDLSVVYFINDDFAGGELFFPALDLAIEPEAGTLVCFPSDHNYIHGVRPVTSGHRYTIVTWMRVAGMPALEEINQMWMDEYHRHFPKQIEQRPCLGKGRGVDLPLNLLP</sequence>
<evidence type="ECO:0000313" key="8">
    <source>
        <dbReference type="EMBL" id="MBM0103206.1"/>
    </source>
</evidence>
<organism evidence="8 9">
    <name type="scientific">Steroidobacter gossypii</name>
    <dbReference type="NCBI Taxonomy" id="2805490"/>
    <lineage>
        <taxon>Bacteria</taxon>
        <taxon>Pseudomonadati</taxon>
        <taxon>Pseudomonadota</taxon>
        <taxon>Gammaproteobacteria</taxon>
        <taxon>Steroidobacterales</taxon>
        <taxon>Steroidobacteraceae</taxon>
        <taxon>Steroidobacter</taxon>
    </lineage>
</organism>
<keyword evidence="6" id="KW-0408">Iron</keyword>
<dbReference type="InterPro" id="IPR005123">
    <property type="entry name" value="Oxoglu/Fe-dep_dioxygenase_dom"/>
</dbReference>
<evidence type="ECO:0000313" key="9">
    <source>
        <dbReference type="Proteomes" id="UP000661077"/>
    </source>
</evidence>
<evidence type="ECO:0000256" key="3">
    <source>
        <dbReference type="ARBA" id="ARBA00022896"/>
    </source>
</evidence>
<dbReference type="Proteomes" id="UP000661077">
    <property type="component" value="Unassembled WGS sequence"/>
</dbReference>
<evidence type="ECO:0000256" key="2">
    <source>
        <dbReference type="ARBA" id="ARBA00022723"/>
    </source>
</evidence>
<proteinExistence type="predicted"/>
<name>A0ABS1WQG3_9GAMM</name>
<dbReference type="InterPro" id="IPR006620">
    <property type="entry name" value="Pro_4_hyd_alph"/>
</dbReference>
<gene>
    <name evidence="8" type="ORF">JM946_00535</name>
</gene>
<dbReference type="RefSeq" id="WP_203165192.1">
    <property type="nucleotide sequence ID" value="NZ_JAEVLS010000001.1"/>
</dbReference>
<keyword evidence="9" id="KW-1185">Reference proteome</keyword>
<keyword evidence="4" id="KW-0223">Dioxygenase</keyword>
<dbReference type="InterPro" id="IPR045054">
    <property type="entry name" value="P4HA-like"/>
</dbReference>
<comment type="caution">
    <text evidence="8">The sequence shown here is derived from an EMBL/GenBank/DDBJ whole genome shotgun (WGS) entry which is preliminary data.</text>
</comment>
<evidence type="ECO:0000256" key="4">
    <source>
        <dbReference type="ARBA" id="ARBA00022964"/>
    </source>
</evidence>